<gene>
    <name evidence="1" type="ORF">Hgul01_04148</name>
</gene>
<accession>A0ABP9X4K0</accession>
<proteinExistence type="predicted"/>
<evidence type="ECO:0000313" key="2">
    <source>
        <dbReference type="Proteomes" id="UP001428290"/>
    </source>
</evidence>
<dbReference type="EMBL" id="BAABRU010000017">
    <property type="protein sequence ID" value="GAA5530330.1"/>
    <property type="molecule type" value="Genomic_DNA"/>
</dbReference>
<dbReference type="RefSeq" id="WP_345723930.1">
    <property type="nucleotide sequence ID" value="NZ_BAABRU010000017.1"/>
</dbReference>
<comment type="caution">
    <text evidence="1">The sequence shown here is derived from an EMBL/GenBank/DDBJ whole genome shotgun (WGS) entry which is preliminary data.</text>
</comment>
<organism evidence="1 2">
    <name type="scientific">Herpetosiphon gulosus</name>
    <dbReference type="NCBI Taxonomy" id="1973496"/>
    <lineage>
        <taxon>Bacteria</taxon>
        <taxon>Bacillati</taxon>
        <taxon>Chloroflexota</taxon>
        <taxon>Chloroflexia</taxon>
        <taxon>Herpetosiphonales</taxon>
        <taxon>Herpetosiphonaceae</taxon>
        <taxon>Herpetosiphon</taxon>
    </lineage>
</organism>
<protein>
    <submittedName>
        <fullName evidence="1">Uncharacterized protein</fullName>
    </submittedName>
</protein>
<sequence length="327" mass="39064">MLYYDEVPPSNEAKRNETIFMEYFKKRGWIANKIEEGFDLTSDFLVENNDYKILCELKTILSARREMNTQSDFENNFCKKVYDYFQKKPYTKLPCRLYIHNHLMLIPSENMLKKFLYDITKDIIYLLKNNPKDQLNWSHTNNKWDFYGNNLYLCSYDFMEGKIEISFQITGIEMRFDQYLQIPIYGILNNRAISDSINKGIKQLDTYANNSQLNQIPKIIAISLNGDIKIEHLYYAKIINRVFGKNPQISAIATFDWICMDNSNSTFIEWISNNQFFLRFFVFHNPNCEKQNLPRLPLSVFDDGYSLQYETPEDFRQQYLWLQNLPD</sequence>
<dbReference type="Proteomes" id="UP001428290">
    <property type="component" value="Unassembled WGS sequence"/>
</dbReference>
<evidence type="ECO:0000313" key="1">
    <source>
        <dbReference type="EMBL" id="GAA5530330.1"/>
    </source>
</evidence>
<keyword evidence="2" id="KW-1185">Reference proteome</keyword>
<reference evidence="1 2" key="1">
    <citation type="submission" date="2024-02" db="EMBL/GenBank/DDBJ databases">
        <title>Herpetosiphon gulosus NBRC 112829.</title>
        <authorList>
            <person name="Ichikawa N."/>
            <person name="Katano-Makiyama Y."/>
            <person name="Hidaka K."/>
        </authorList>
    </citation>
    <scope>NUCLEOTIDE SEQUENCE [LARGE SCALE GENOMIC DNA]</scope>
    <source>
        <strain evidence="1 2">NBRC 112829</strain>
    </source>
</reference>
<name>A0ABP9X4K0_9CHLR</name>